<name>A0AA39P8T5_9AGAR</name>
<dbReference type="AlphaFoldDB" id="A0AA39P8T5"/>
<evidence type="ECO:0000313" key="1">
    <source>
        <dbReference type="EMBL" id="KAK0479710.1"/>
    </source>
</evidence>
<keyword evidence="2" id="KW-1185">Reference proteome</keyword>
<reference evidence="1" key="1">
    <citation type="submission" date="2023-06" db="EMBL/GenBank/DDBJ databases">
        <authorList>
            <consortium name="Lawrence Berkeley National Laboratory"/>
            <person name="Ahrendt S."/>
            <person name="Sahu N."/>
            <person name="Indic B."/>
            <person name="Wong-Bajracharya J."/>
            <person name="Merenyi Z."/>
            <person name="Ke H.-M."/>
            <person name="Monk M."/>
            <person name="Kocsube S."/>
            <person name="Drula E."/>
            <person name="Lipzen A."/>
            <person name="Balint B."/>
            <person name="Henrissat B."/>
            <person name="Andreopoulos B."/>
            <person name="Martin F.M."/>
            <person name="Harder C.B."/>
            <person name="Rigling D."/>
            <person name="Ford K.L."/>
            <person name="Foster G.D."/>
            <person name="Pangilinan J."/>
            <person name="Papanicolaou A."/>
            <person name="Barry K."/>
            <person name="LaButti K."/>
            <person name="Viragh M."/>
            <person name="Koriabine M."/>
            <person name="Yan M."/>
            <person name="Riley R."/>
            <person name="Champramary S."/>
            <person name="Plett K.L."/>
            <person name="Tsai I.J."/>
            <person name="Slot J."/>
            <person name="Sipos G."/>
            <person name="Plett J."/>
            <person name="Nagy L.G."/>
            <person name="Grigoriev I.V."/>
        </authorList>
    </citation>
    <scope>NUCLEOTIDE SEQUENCE</scope>
    <source>
        <strain evidence="1">ICMP 16352</strain>
    </source>
</reference>
<gene>
    <name evidence="1" type="ORF">IW261DRAFT_1478712</name>
</gene>
<evidence type="ECO:0000313" key="2">
    <source>
        <dbReference type="Proteomes" id="UP001175227"/>
    </source>
</evidence>
<dbReference type="Proteomes" id="UP001175227">
    <property type="component" value="Unassembled WGS sequence"/>
</dbReference>
<protein>
    <submittedName>
        <fullName evidence="1">Uncharacterized protein</fullName>
    </submittedName>
</protein>
<accession>A0AA39P8T5</accession>
<proteinExistence type="predicted"/>
<dbReference type="EMBL" id="JAUEPR010000011">
    <property type="protein sequence ID" value="KAK0479710.1"/>
    <property type="molecule type" value="Genomic_DNA"/>
</dbReference>
<organism evidence="1 2">
    <name type="scientific">Armillaria novae-zelandiae</name>
    <dbReference type="NCBI Taxonomy" id="153914"/>
    <lineage>
        <taxon>Eukaryota</taxon>
        <taxon>Fungi</taxon>
        <taxon>Dikarya</taxon>
        <taxon>Basidiomycota</taxon>
        <taxon>Agaricomycotina</taxon>
        <taxon>Agaricomycetes</taxon>
        <taxon>Agaricomycetidae</taxon>
        <taxon>Agaricales</taxon>
        <taxon>Marasmiineae</taxon>
        <taxon>Physalacriaceae</taxon>
        <taxon>Armillaria</taxon>
    </lineage>
</organism>
<sequence length="79" mass="8496">MKNTSVWLLTAPGAVTLQVSSARIFESSTTMSHLPLVPLCSPSHKTAPTKGKLPSILQFLLGPTISRLQLTMIQILAKP</sequence>
<comment type="caution">
    <text evidence="1">The sequence shown here is derived from an EMBL/GenBank/DDBJ whole genome shotgun (WGS) entry which is preliminary data.</text>
</comment>